<evidence type="ECO:0000256" key="5">
    <source>
        <dbReference type="ARBA" id="ARBA00023274"/>
    </source>
</evidence>
<comment type="function">
    <text evidence="6">Forms part of the ribosomal stalk which helps the ribosome interact with GTP-bound translation factors.</text>
</comment>
<dbReference type="AlphaFoldDB" id="A0A7C4HB62"/>
<evidence type="ECO:0000259" key="8">
    <source>
        <dbReference type="Pfam" id="PF00298"/>
    </source>
</evidence>
<dbReference type="Gene3D" id="1.10.10.250">
    <property type="entry name" value="Ribosomal protein L11, C-terminal domain"/>
    <property type="match status" value="1"/>
</dbReference>
<dbReference type="Pfam" id="PF00298">
    <property type="entry name" value="Ribosomal_L11"/>
    <property type="match status" value="1"/>
</dbReference>
<comment type="caution">
    <text evidence="10">The sequence shown here is derived from an EMBL/GenBank/DDBJ whole genome shotgun (WGS) entry which is preliminary data.</text>
</comment>
<dbReference type="InterPro" id="IPR020785">
    <property type="entry name" value="Ribosomal_uL11_CS"/>
</dbReference>
<evidence type="ECO:0000259" key="9">
    <source>
        <dbReference type="Pfam" id="PF03946"/>
    </source>
</evidence>
<dbReference type="InterPro" id="IPR020783">
    <property type="entry name" value="Ribosomal_uL11_C"/>
</dbReference>
<evidence type="ECO:0000256" key="6">
    <source>
        <dbReference type="HAMAP-Rule" id="MF_00736"/>
    </source>
</evidence>
<evidence type="ECO:0000313" key="10">
    <source>
        <dbReference type="EMBL" id="HGM58369.1"/>
    </source>
</evidence>
<dbReference type="PROSITE" id="PS00359">
    <property type="entry name" value="RIBOSOMAL_L11"/>
    <property type="match status" value="1"/>
</dbReference>
<dbReference type="SUPFAM" id="SSF54747">
    <property type="entry name" value="Ribosomal L11/L12e N-terminal domain"/>
    <property type="match status" value="1"/>
</dbReference>
<dbReference type="NCBIfam" id="NF002232">
    <property type="entry name" value="PRK01143.1"/>
    <property type="match status" value="1"/>
</dbReference>
<dbReference type="GO" id="GO:0003735">
    <property type="term" value="F:structural constituent of ribosome"/>
    <property type="evidence" value="ECO:0007669"/>
    <property type="project" value="InterPro"/>
</dbReference>
<dbReference type="InterPro" id="IPR036796">
    <property type="entry name" value="Ribosomal_uL11_N_sf"/>
</dbReference>
<evidence type="ECO:0000256" key="3">
    <source>
        <dbReference type="ARBA" id="ARBA00022884"/>
    </source>
</evidence>
<keyword evidence="2 6" id="KW-0699">rRNA-binding</keyword>
<keyword evidence="4 6" id="KW-0689">Ribosomal protein</keyword>
<evidence type="ECO:0000313" key="11">
    <source>
        <dbReference type="EMBL" id="HGU65049.1"/>
    </source>
</evidence>
<reference evidence="10" key="1">
    <citation type="journal article" date="2020" name="mSystems">
        <title>Genome- and Community-Level Interaction Insights into Carbon Utilization and Element Cycling Functions of Hydrothermarchaeota in Hydrothermal Sediment.</title>
        <authorList>
            <person name="Zhou Z."/>
            <person name="Liu Y."/>
            <person name="Xu W."/>
            <person name="Pan J."/>
            <person name="Luo Z.H."/>
            <person name="Li M."/>
        </authorList>
    </citation>
    <scope>NUCLEOTIDE SEQUENCE [LARGE SCALE GENOMIC DNA]</scope>
    <source>
        <strain evidence="11">SpSt-622</strain>
        <strain evidence="10">SpSt-642</strain>
    </source>
</reference>
<keyword evidence="3 6" id="KW-0694">RNA-binding</keyword>
<feature type="domain" description="Large ribosomal subunit protein uL11 C-terminal" evidence="8">
    <location>
        <begin position="71"/>
        <end position="138"/>
    </location>
</feature>
<dbReference type="GO" id="GO:0015934">
    <property type="term" value="C:large ribosomal subunit"/>
    <property type="evidence" value="ECO:0007669"/>
    <property type="project" value="TreeGrafter"/>
</dbReference>
<dbReference type="InterPro" id="IPR020784">
    <property type="entry name" value="Ribosomal_uL11_N"/>
</dbReference>
<name>A0A7C4HB62_STAMA</name>
<gene>
    <name evidence="6" type="primary">rpl11</name>
    <name evidence="11" type="ORF">ENT92_02375</name>
    <name evidence="10" type="ORF">ENU14_02120</name>
</gene>
<comment type="subunit">
    <text evidence="6">Part of the ribosomal stalk of the 50S ribosomal subunit. Interacts with L10 and the large rRNA to form the base of the stalk. L10 forms an elongated spine to which L12 dimers bind in a sequential fashion forming a multimeric L10(L12)X complex.</text>
</comment>
<dbReference type="GO" id="GO:0006412">
    <property type="term" value="P:translation"/>
    <property type="evidence" value="ECO:0007669"/>
    <property type="project" value="UniProtKB-UniRule"/>
</dbReference>
<protein>
    <recommendedName>
        <fullName evidence="6">Large ribosomal subunit protein uL11</fullName>
    </recommendedName>
</protein>
<sequence>MGKEKVIRIMVEGGKATPGPPLGPTLSQLKLNVAEVVKAINEATKEYSGLTVPVEIVIDTSSKKYQVRVGIPTTTALLLKEAGVNQPSGDPMHKKIGDISLEKIVKIAIIKKESLNAKTLKSAVKTILGSARSIGLTVNGKDPKVVQNEIDNGLHDELLSKYESEWGFR</sequence>
<dbReference type="SUPFAM" id="SSF46906">
    <property type="entry name" value="Ribosomal protein L11, C-terminal domain"/>
    <property type="match status" value="1"/>
</dbReference>
<dbReference type="InterPro" id="IPR036769">
    <property type="entry name" value="Ribosomal_uL11_C_sf"/>
</dbReference>
<evidence type="ECO:0000256" key="7">
    <source>
        <dbReference type="RuleBase" id="RU003978"/>
    </source>
</evidence>
<keyword evidence="5 6" id="KW-0687">Ribonucleoprotein</keyword>
<dbReference type="GO" id="GO:0070180">
    <property type="term" value="F:large ribosomal subunit rRNA binding"/>
    <property type="evidence" value="ECO:0007669"/>
    <property type="project" value="UniProtKB-UniRule"/>
</dbReference>
<organism evidence="10">
    <name type="scientific">Staphylothermus marinus</name>
    <dbReference type="NCBI Taxonomy" id="2280"/>
    <lineage>
        <taxon>Archaea</taxon>
        <taxon>Thermoproteota</taxon>
        <taxon>Thermoprotei</taxon>
        <taxon>Desulfurococcales</taxon>
        <taxon>Desulfurococcaceae</taxon>
        <taxon>Staphylothermus</taxon>
    </lineage>
</organism>
<dbReference type="PANTHER" id="PTHR11661">
    <property type="entry name" value="60S RIBOSOMAL PROTEIN L12"/>
    <property type="match status" value="1"/>
</dbReference>
<dbReference type="PANTHER" id="PTHR11661:SF1">
    <property type="entry name" value="LARGE RIBOSOMAL SUBUNIT PROTEIN UL11M"/>
    <property type="match status" value="1"/>
</dbReference>
<proteinExistence type="inferred from homology"/>
<dbReference type="EMBL" id="DTBJ01000016">
    <property type="protein sequence ID" value="HGM58369.1"/>
    <property type="molecule type" value="Genomic_DNA"/>
</dbReference>
<comment type="similarity">
    <text evidence="1 6 7">Belongs to the universal ribosomal protein uL11 family.</text>
</comment>
<dbReference type="SMART" id="SM00649">
    <property type="entry name" value="RL11"/>
    <property type="match status" value="1"/>
</dbReference>
<dbReference type="Gene3D" id="3.30.1550.10">
    <property type="entry name" value="Ribosomal protein L11/L12, N-terminal domain"/>
    <property type="match status" value="1"/>
</dbReference>
<evidence type="ECO:0000256" key="2">
    <source>
        <dbReference type="ARBA" id="ARBA00022730"/>
    </source>
</evidence>
<evidence type="ECO:0000256" key="4">
    <source>
        <dbReference type="ARBA" id="ARBA00022980"/>
    </source>
</evidence>
<dbReference type="HAMAP" id="MF_00736">
    <property type="entry name" value="Ribosomal_uL11"/>
    <property type="match status" value="1"/>
</dbReference>
<accession>A0A7C4HB62</accession>
<evidence type="ECO:0000256" key="1">
    <source>
        <dbReference type="ARBA" id="ARBA00010537"/>
    </source>
</evidence>
<dbReference type="Pfam" id="PF03946">
    <property type="entry name" value="Ribosomal_L11_N"/>
    <property type="match status" value="1"/>
</dbReference>
<dbReference type="CDD" id="cd00349">
    <property type="entry name" value="Ribosomal_L11"/>
    <property type="match status" value="1"/>
</dbReference>
<dbReference type="InterPro" id="IPR000911">
    <property type="entry name" value="Ribosomal_uL11"/>
</dbReference>
<feature type="domain" description="Large ribosomal subunit protein uL11 N-terminal" evidence="9">
    <location>
        <begin position="7"/>
        <end position="61"/>
    </location>
</feature>
<dbReference type="EMBL" id="DTAN01000095">
    <property type="protein sequence ID" value="HGU65049.1"/>
    <property type="molecule type" value="Genomic_DNA"/>
</dbReference>